<name>A0A6A4VS48_AMPAM</name>
<dbReference type="PANTHER" id="PTHR11008:SF41">
    <property type="entry name" value="RE70318P"/>
    <property type="match status" value="1"/>
</dbReference>
<sequence>MELPTAVSTLAALAALLLVRQTGGQLSPGESCPAGDRQQLSGCLSAALERLRPFFRSGIPENNIPPGDPLTLEQVNFRDGPLEAQYTDVVVRGFSAFVLHSLDVDPFGRRLTFNLTVPVANLAGRYNVKGNILGATISSRGTFASEIQTVEILGFGELGLRQSPDGLSDHVQATNLRVKLDIGPTHHQINYEANSERDRVIGETVRKLVTRNDKILLRDVWPEIETKVAEVMSRLVNQVLTIIPVSSAASGVGPAQGALQARGFAG</sequence>
<evidence type="ECO:0000313" key="3">
    <source>
        <dbReference type="Proteomes" id="UP000440578"/>
    </source>
</evidence>
<protein>
    <recommendedName>
        <fullName evidence="4">Circadian clock-controlled protein</fullName>
    </recommendedName>
</protein>
<evidence type="ECO:0008006" key="4">
    <source>
        <dbReference type="Google" id="ProtNLM"/>
    </source>
</evidence>
<dbReference type="PANTHER" id="PTHR11008">
    <property type="entry name" value="PROTEIN TAKEOUT-LIKE PROTEIN"/>
    <property type="match status" value="1"/>
</dbReference>
<keyword evidence="1" id="KW-0732">Signal</keyword>
<comment type="caution">
    <text evidence="2">The sequence shown here is derived from an EMBL/GenBank/DDBJ whole genome shotgun (WGS) entry which is preliminary data.</text>
</comment>
<dbReference type="Pfam" id="PF06585">
    <property type="entry name" value="JHBP"/>
    <property type="match status" value="1"/>
</dbReference>
<dbReference type="InterPro" id="IPR010562">
    <property type="entry name" value="Haemolymph_juvenile_hormone-bd"/>
</dbReference>
<evidence type="ECO:0000256" key="1">
    <source>
        <dbReference type="SAM" id="SignalP"/>
    </source>
</evidence>
<accession>A0A6A4VS48</accession>
<organism evidence="2 3">
    <name type="scientific">Amphibalanus amphitrite</name>
    <name type="common">Striped barnacle</name>
    <name type="synonym">Balanus amphitrite</name>
    <dbReference type="NCBI Taxonomy" id="1232801"/>
    <lineage>
        <taxon>Eukaryota</taxon>
        <taxon>Metazoa</taxon>
        <taxon>Ecdysozoa</taxon>
        <taxon>Arthropoda</taxon>
        <taxon>Crustacea</taxon>
        <taxon>Multicrustacea</taxon>
        <taxon>Cirripedia</taxon>
        <taxon>Thoracica</taxon>
        <taxon>Thoracicalcarea</taxon>
        <taxon>Balanomorpha</taxon>
        <taxon>Balanoidea</taxon>
        <taxon>Balanidae</taxon>
        <taxon>Amphibalaninae</taxon>
        <taxon>Amphibalanus</taxon>
    </lineage>
</organism>
<dbReference type="OrthoDB" id="8185598at2759"/>
<gene>
    <name evidence="2" type="ORF">FJT64_009870</name>
</gene>
<dbReference type="Proteomes" id="UP000440578">
    <property type="component" value="Unassembled WGS sequence"/>
</dbReference>
<dbReference type="Gene3D" id="3.15.10.30">
    <property type="entry name" value="Haemolymph juvenile hormone binding protein"/>
    <property type="match status" value="1"/>
</dbReference>
<dbReference type="AlphaFoldDB" id="A0A6A4VS48"/>
<feature type="signal peptide" evidence="1">
    <location>
        <begin position="1"/>
        <end position="24"/>
    </location>
</feature>
<dbReference type="InterPro" id="IPR038606">
    <property type="entry name" value="To_sf"/>
</dbReference>
<proteinExistence type="predicted"/>
<keyword evidence="3" id="KW-1185">Reference proteome</keyword>
<reference evidence="2 3" key="1">
    <citation type="submission" date="2019-07" db="EMBL/GenBank/DDBJ databases">
        <title>Draft genome assembly of a fouling barnacle, Amphibalanus amphitrite (Darwin, 1854): The first reference genome for Thecostraca.</title>
        <authorList>
            <person name="Kim W."/>
        </authorList>
    </citation>
    <scope>NUCLEOTIDE SEQUENCE [LARGE SCALE GENOMIC DNA]</scope>
    <source>
        <strain evidence="2">SNU_AA5</strain>
        <tissue evidence="2">Soma without cirri and trophi</tissue>
    </source>
</reference>
<evidence type="ECO:0000313" key="2">
    <source>
        <dbReference type="EMBL" id="KAF0292081.1"/>
    </source>
</evidence>
<dbReference type="EMBL" id="VIIS01001839">
    <property type="protein sequence ID" value="KAF0292081.1"/>
    <property type="molecule type" value="Genomic_DNA"/>
</dbReference>
<feature type="chain" id="PRO_5025474032" description="Circadian clock-controlled protein" evidence="1">
    <location>
        <begin position="25"/>
        <end position="266"/>
    </location>
</feature>
<dbReference type="SMART" id="SM00700">
    <property type="entry name" value="JHBP"/>
    <property type="match status" value="1"/>
</dbReference>